<dbReference type="PANTHER" id="PTHR11760">
    <property type="entry name" value="30S/40S RIBOSOMAL PROTEIN S3"/>
    <property type="match status" value="1"/>
</dbReference>
<organism evidence="11">
    <name type="scientific">Italian alfalfa witches'-broom phytoplasma</name>
    <dbReference type="NCBI Taxonomy" id="420410"/>
    <lineage>
        <taxon>Bacteria</taxon>
        <taxon>Bacillati</taxon>
        <taxon>Mycoplasmatota</taxon>
        <taxon>Mollicutes</taxon>
        <taxon>Acholeplasmatales</taxon>
        <taxon>Acholeplasmataceae</taxon>
        <taxon>Candidatus Phytoplasma</taxon>
        <taxon>16SrII (Peanut WB group)</taxon>
    </lineage>
</organism>
<dbReference type="GO" id="GO:0003729">
    <property type="term" value="F:mRNA binding"/>
    <property type="evidence" value="ECO:0007669"/>
    <property type="project" value="UniProtKB-UniRule"/>
</dbReference>
<dbReference type="InterPro" id="IPR005704">
    <property type="entry name" value="Ribosomal_uS3_bac-typ"/>
</dbReference>
<evidence type="ECO:0000256" key="5">
    <source>
        <dbReference type="ARBA" id="ARBA00023274"/>
    </source>
</evidence>
<reference evidence="11" key="1">
    <citation type="journal article" date="2007" name="Int. J. Syst. Evol. Microbiol.">
        <title>Ribosomal protein gene-based phylogeny for finer differentiation and classification of phytoplasmas.</title>
        <authorList>
            <person name="Martini M."/>
            <person name="Lee I.M."/>
            <person name="Bottner K.D."/>
            <person name="Zhao Y."/>
            <person name="Botti S."/>
            <person name="Bertaccini A."/>
            <person name="Harrison N.A."/>
            <person name="Carraro L."/>
            <person name="Marcone C."/>
            <person name="Khan A.J."/>
            <person name="Osler R."/>
        </authorList>
    </citation>
    <scope>NUCLEOTIDE SEQUENCE</scope>
    <source>
        <strain evidence="11">IAWB</strain>
    </source>
</reference>
<comment type="function">
    <text evidence="6 8">Binds the lower part of the 30S subunit head. Binds mRNA in the 70S ribosome, positioning it for translation.</text>
</comment>
<dbReference type="Gene3D" id="3.30.1140.32">
    <property type="entry name" value="Ribosomal protein S3, C-terminal domain"/>
    <property type="match status" value="1"/>
</dbReference>
<dbReference type="GO" id="GO:0022627">
    <property type="term" value="C:cytosolic small ribosomal subunit"/>
    <property type="evidence" value="ECO:0007669"/>
    <property type="project" value="TreeGrafter"/>
</dbReference>
<proteinExistence type="inferred from homology"/>
<dbReference type="NCBIfam" id="TIGR01009">
    <property type="entry name" value="rpsC_bact"/>
    <property type="match status" value="1"/>
</dbReference>
<evidence type="ECO:0000256" key="1">
    <source>
        <dbReference type="ARBA" id="ARBA00010761"/>
    </source>
</evidence>
<dbReference type="GO" id="GO:0006412">
    <property type="term" value="P:translation"/>
    <property type="evidence" value="ECO:0007669"/>
    <property type="project" value="UniProtKB-UniRule"/>
</dbReference>
<comment type="subunit">
    <text evidence="8">Part of the 30S ribosomal subunit. Forms a tight complex with proteins S10 and S14.</text>
</comment>
<dbReference type="PROSITE" id="PS50823">
    <property type="entry name" value="KH_TYPE_2"/>
    <property type="match status" value="1"/>
</dbReference>
<evidence type="ECO:0000256" key="8">
    <source>
        <dbReference type="HAMAP-Rule" id="MF_01309"/>
    </source>
</evidence>
<name>A4GMS6_9MOLU</name>
<keyword evidence="5 8" id="KW-0687">Ribonucleoprotein</keyword>
<dbReference type="CDD" id="cd02412">
    <property type="entry name" value="KH-II_30S_S3"/>
    <property type="match status" value="1"/>
</dbReference>
<dbReference type="SUPFAM" id="SSF54821">
    <property type="entry name" value="Ribosomal protein S3 C-terminal domain"/>
    <property type="match status" value="1"/>
</dbReference>
<dbReference type="GO" id="GO:0003735">
    <property type="term" value="F:structural constituent of ribosome"/>
    <property type="evidence" value="ECO:0007669"/>
    <property type="project" value="InterPro"/>
</dbReference>
<keyword evidence="4 8" id="KW-0689">Ribosomal protein</keyword>
<comment type="similarity">
    <text evidence="1 8">Belongs to the universal ribosomal protein uS3 family.</text>
</comment>
<dbReference type="AlphaFoldDB" id="A4GMS6"/>
<evidence type="ECO:0000256" key="3">
    <source>
        <dbReference type="ARBA" id="ARBA00022884"/>
    </source>
</evidence>
<dbReference type="InterPro" id="IPR015946">
    <property type="entry name" value="KH_dom-like_a/b"/>
</dbReference>
<sequence length="240" mass="27282">MGQKSSPIILRLSLLRNWSSNWYAKDKKVPLLINEDYLIRKFINNYYPLGTIARVEIQRLKKDNEENIEIFLHTPKIGVVIGADNKEKNKLTQEIYKLIKKNITIHVIEVKNPEKVASLIAQNIASQLQQRAFFRAVKKMYIQKALKAGVKGIKISLKGRLSGAEIARTETTIKGILPLGTFRSKIDYAYIAAKTIHGVLGVKVWVCDGNYSPKKEIRESSKQISHENVSNVKRGNKVNQ</sequence>
<dbReference type="Pfam" id="PF00189">
    <property type="entry name" value="Ribosomal_S3_C"/>
    <property type="match status" value="1"/>
</dbReference>
<dbReference type="InterPro" id="IPR001351">
    <property type="entry name" value="Ribosomal_uS3_C"/>
</dbReference>
<keyword evidence="2 8" id="KW-0699">rRNA-binding</keyword>
<dbReference type="PANTHER" id="PTHR11760:SF19">
    <property type="entry name" value="SMALL RIBOSOMAL SUBUNIT PROTEIN US3C"/>
    <property type="match status" value="1"/>
</dbReference>
<dbReference type="GO" id="GO:0019843">
    <property type="term" value="F:rRNA binding"/>
    <property type="evidence" value="ECO:0007669"/>
    <property type="project" value="UniProtKB-UniRule"/>
</dbReference>
<dbReference type="FunFam" id="3.30.300.20:FF:000001">
    <property type="entry name" value="30S ribosomal protein S3"/>
    <property type="match status" value="1"/>
</dbReference>
<dbReference type="Pfam" id="PF07650">
    <property type="entry name" value="KH_2"/>
    <property type="match status" value="1"/>
</dbReference>
<feature type="compositionally biased region" description="Polar residues" evidence="9">
    <location>
        <begin position="226"/>
        <end position="240"/>
    </location>
</feature>
<evidence type="ECO:0000256" key="7">
    <source>
        <dbReference type="ARBA" id="ARBA00035257"/>
    </source>
</evidence>
<dbReference type="InterPro" id="IPR057258">
    <property type="entry name" value="Ribosomal_uS3"/>
</dbReference>
<accession>A4GMS6</accession>
<evidence type="ECO:0000313" key="11">
    <source>
        <dbReference type="EMBL" id="ABO26524.1"/>
    </source>
</evidence>
<dbReference type="Gene3D" id="3.30.300.20">
    <property type="match status" value="1"/>
</dbReference>
<dbReference type="InterPro" id="IPR009019">
    <property type="entry name" value="KH_sf_prok-type"/>
</dbReference>
<evidence type="ECO:0000259" key="10">
    <source>
        <dbReference type="PROSITE" id="PS50823"/>
    </source>
</evidence>
<dbReference type="EMBL" id="EF193380">
    <property type="protein sequence ID" value="ABO26524.1"/>
    <property type="molecule type" value="Genomic_DNA"/>
</dbReference>
<evidence type="ECO:0000256" key="2">
    <source>
        <dbReference type="ARBA" id="ARBA00022730"/>
    </source>
</evidence>
<evidence type="ECO:0000256" key="9">
    <source>
        <dbReference type="SAM" id="MobiDB-lite"/>
    </source>
</evidence>
<evidence type="ECO:0000256" key="4">
    <source>
        <dbReference type="ARBA" id="ARBA00022980"/>
    </source>
</evidence>
<dbReference type="InterPro" id="IPR004044">
    <property type="entry name" value="KH_dom_type_2"/>
</dbReference>
<keyword evidence="3 8" id="KW-0694">RNA-binding</keyword>
<evidence type="ECO:0000256" key="6">
    <source>
        <dbReference type="ARBA" id="ARBA00024998"/>
    </source>
</evidence>
<dbReference type="SUPFAM" id="SSF54814">
    <property type="entry name" value="Prokaryotic type KH domain (KH-domain type II)"/>
    <property type="match status" value="1"/>
</dbReference>
<dbReference type="InterPro" id="IPR036419">
    <property type="entry name" value="Ribosomal_S3_C_sf"/>
</dbReference>
<dbReference type="HAMAP" id="MF_01309_B">
    <property type="entry name" value="Ribosomal_uS3_B"/>
    <property type="match status" value="1"/>
</dbReference>
<feature type="region of interest" description="Disordered" evidence="9">
    <location>
        <begin position="218"/>
        <end position="240"/>
    </location>
</feature>
<feature type="domain" description="KH type-2" evidence="10">
    <location>
        <begin position="39"/>
        <end position="111"/>
    </location>
</feature>
<gene>
    <name evidence="11" type="primary">rps3</name>
    <name evidence="8" type="synonym">rpsC</name>
</gene>
<protein>
    <recommendedName>
        <fullName evidence="7 8">Small ribosomal subunit protein uS3</fullName>
    </recommendedName>
</protein>